<reference evidence="9 11" key="2">
    <citation type="submission" date="2018-08" db="EMBL/GenBank/DDBJ databases">
        <authorList>
            <person name="Lorentzen P. G. S. M."/>
        </authorList>
    </citation>
    <scope>NUCLEOTIDE SEQUENCE [LARGE SCALE GENOMIC DNA]</scope>
    <source>
        <strain evidence="9 11">CRBO_1381</strain>
    </source>
</reference>
<feature type="transmembrane region" description="Helical" evidence="6">
    <location>
        <begin position="346"/>
        <end position="369"/>
    </location>
</feature>
<dbReference type="Proteomes" id="UP000294726">
    <property type="component" value="Chromosome"/>
</dbReference>
<dbReference type="EMBL" id="LR031358">
    <property type="protein sequence ID" value="VDB97978.1"/>
    <property type="molecule type" value="Genomic_DNA"/>
</dbReference>
<dbReference type="EMBL" id="MLOK01000036">
    <property type="protein sequence ID" value="OIM21383.1"/>
    <property type="molecule type" value="Genomic_DNA"/>
</dbReference>
<feature type="transmembrane region" description="Helical" evidence="6">
    <location>
        <begin position="153"/>
        <end position="173"/>
    </location>
</feature>
<dbReference type="GO" id="GO:0005886">
    <property type="term" value="C:plasma membrane"/>
    <property type="evidence" value="ECO:0007669"/>
    <property type="project" value="UniProtKB-SubCell"/>
</dbReference>
<keyword evidence="3 6" id="KW-0812">Transmembrane</keyword>
<comment type="subcellular location">
    <subcellularLocation>
        <location evidence="1">Cell membrane</location>
        <topology evidence="1">Multi-pass membrane protein</topology>
    </subcellularLocation>
</comment>
<keyword evidence="4 6" id="KW-1133">Transmembrane helix</keyword>
<evidence type="ECO:0000313" key="10">
    <source>
        <dbReference type="Proteomes" id="UP000181728"/>
    </source>
</evidence>
<dbReference type="AlphaFoldDB" id="A0A6N4A7Z9"/>
<evidence type="ECO:0000256" key="2">
    <source>
        <dbReference type="ARBA" id="ARBA00022448"/>
    </source>
</evidence>
<gene>
    <name evidence="8" type="ORF">ATX59_04205</name>
    <name evidence="9" type="ORF">OENI_0854</name>
</gene>
<feature type="transmembrane region" description="Helical" evidence="6">
    <location>
        <begin position="119"/>
        <end position="141"/>
    </location>
</feature>
<feature type="transmembrane region" description="Helical" evidence="6">
    <location>
        <begin position="12"/>
        <end position="34"/>
    </location>
</feature>
<feature type="transmembrane region" description="Helical" evidence="6">
    <location>
        <begin position="430"/>
        <end position="449"/>
    </location>
</feature>
<sequence>MKKNSRKLSNPWLIILGTVLIQISAGSFYAWSIFNNGFMLKSGGTVQAVNGVKKIVGGLPAGSVSFTFTVGMLFLSLATLAGIPLAKKYGIKIISIFASIIYGLSILGLMLVGKNSSIWLLWLFGGVILGAMNGVLYLTTLTNAIKWFPKRKGLISGVCVASYGLGSFIFKYIDMAIAGGAGAITAQNLDRVLFWWGTLALLLSVVGSFFLKNAPEDSASSLDMNNNSNSSIFIEKTNFTTSEMLHTSQAYLIFFCLITAVMFMGLLGSAVTNMAAAGTQTPNEVAVWGGTSAAATFVAIVAIANTLGRFIMGWLSDITGRKTVFFITYIVQLLALIILLSTKPGAMSIGMMYIIVIAMAFCFGGNITVFPTYVSDYFGLKNTSRNYSIIYQGFGIGAIIVGFLMASGNPLNPKNITLSNGAVLTQNFNLTYWVLLIMVIISLVIFVLIKKPIKKNSNIKN</sequence>
<dbReference type="InterPro" id="IPR050327">
    <property type="entry name" value="Proton-linked_MCT"/>
</dbReference>
<dbReference type="SUPFAM" id="SSF103473">
    <property type="entry name" value="MFS general substrate transporter"/>
    <property type="match status" value="1"/>
</dbReference>
<feature type="domain" description="Major facilitator superfamily (MFS) profile" evidence="7">
    <location>
        <begin position="10"/>
        <end position="454"/>
    </location>
</feature>
<dbReference type="GO" id="GO:0022857">
    <property type="term" value="F:transmembrane transporter activity"/>
    <property type="evidence" value="ECO:0007669"/>
    <property type="project" value="InterPro"/>
</dbReference>
<feature type="transmembrane region" description="Helical" evidence="6">
    <location>
        <begin position="323"/>
        <end position="340"/>
    </location>
</feature>
<feature type="transmembrane region" description="Helical" evidence="6">
    <location>
        <begin position="250"/>
        <end position="271"/>
    </location>
</feature>
<reference evidence="8 10" key="1">
    <citation type="journal article" date="2016" name="BMC Genomics">
        <title>Consensus pan-genome assembly of the specialised wine bacterium Oenococcus oeni.</title>
        <authorList>
            <person name="Sternes P.R."/>
            <person name="Borneman A.R."/>
        </authorList>
    </citation>
    <scope>NUCLEOTIDE SEQUENCE [LARGE SCALE GENOMIC DNA]</scope>
    <source>
        <strain evidence="8 10">AWRIB661</strain>
    </source>
</reference>
<name>A0A6N4A7Z9_OENOE</name>
<keyword evidence="5 6" id="KW-0472">Membrane</keyword>
<accession>A0A6N4A7Z9</accession>
<feature type="transmembrane region" description="Helical" evidence="6">
    <location>
        <begin position="389"/>
        <end position="410"/>
    </location>
</feature>
<evidence type="ECO:0000313" key="8">
    <source>
        <dbReference type="EMBL" id="OIM21383.1"/>
    </source>
</evidence>
<feature type="transmembrane region" description="Helical" evidence="6">
    <location>
        <begin position="193"/>
        <end position="211"/>
    </location>
</feature>
<feature type="transmembrane region" description="Helical" evidence="6">
    <location>
        <begin position="93"/>
        <end position="113"/>
    </location>
</feature>
<dbReference type="RefSeq" id="WP_032818779.1">
    <property type="nucleotide sequence ID" value="NZ_LR031358.1"/>
</dbReference>
<evidence type="ECO:0000256" key="3">
    <source>
        <dbReference type="ARBA" id="ARBA00022692"/>
    </source>
</evidence>
<dbReference type="InterPro" id="IPR036259">
    <property type="entry name" value="MFS_trans_sf"/>
</dbReference>
<dbReference type="Proteomes" id="UP000181728">
    <property type="component" value="Unassembled WGS sequence"/>
</dbReference>
<dbReference type="InterPro" id="IPR011701">
    <property type="entry name" value="MFS"/>
</dbReference>
<dbReference type="InterPro" id="IPR020846">
    <property type="entry name" value="MFS_dom"/>
</dbReference>
<evidence type="ECO:0000256" key="1">
    <source>
        <dbReference type="ARBA" id="ARBA00004651"/>
    </source>
</evidence>
<keyword evidence="2" id="KW-0813">Transport</keyword>
<feature type="transmembrane region" description="Helical" evidence="6">
    <location>
        <begin position="66"/>
        <end position="86"/>
    </location>
</feature>
<dbReference type="PROSITE" id="PS50850">
    <property type="entry name" value="MFS"/>
    <property type="match status" value="1"/>
</dbReference>
<feature type="transmembrane region" description="Helical" evidence="6">
    <location>
        <begin position="291"/>
        <end position="311"/>
    </location>
</feature>
<dbReference type="Pfam" id="PF07690">
    <property type="entry name" value="MFS_1"/>
    <property type="match status" value="1"/>
</dbReference>
<dbReference type="Gene3D" id="1.20.1250.20">
    <property type="entry name" value="MFS general substrate transporter like domains"/>
    <property type="match status" value="2"/>
</dbReference>
<protein>
    <submittedName>
        <fullName evidence="8">Oxalate:formate antiporter</fullName>
    </submittedName>
</protein>
<dbReference type="PANTHER" id="PTHR11360:SF317">
    <property type="entry name" value="MAJOR FACILITATOR SUPERFAMILY (MFS) PROFILE DOMAIN-CONTAINING PROTEIN-RELATED"/>
    <property type="match status" value="1"/>
</dbReference>
<evidence type="ECO:0000313" key="11">
    <source>
        <dbReference type="Proteomes" id="UP000294726"/>
    </source>
</evidence>
<evidence type="ECO:0000313" key="9">
    <source>
        <dbReference type="EMBL" id="VDB97978.1"/>
    </source>
</evidence>
<evidence type="ECO:0000256" key="5">
    <source>
        <dbReference type="ARBA" id="ARBA00023136"/>
    </source>
</evidence>
<proteinExistence type="predicted"/>
<evidence type="ECO:0000256" key="6">
    <source>
        <dbReference type="SAM" id="Phobius"/>
    </source>
</evidence>
<evidence type="ECO:0000256" key="4">
    <source>
        <dbReference type="ARBA" id="ARBA00022989"/>
    </source>
</evidence>
<organism evidence="8 10">
    <name type="scientific">Oenococcus oeni</name>
    <name type="common">Leuconostoc oenos</name>
    <dbReference type="NCBI Taxonomy" id="1247"/>
    <lineage>
        <taxon>Bacteria</taxon>
        <taxon>Bacillati</taxon>
        <taxon>Bacillota</taxon>
        <taxon>Bacilli</taxon>
        <taxon>Lactobacillales</taxon>
        <taxon>Lactobacillaceae</taxon>
        <taxon>Oenococcus</taxon>
    </lineage>
</organism>
<dbReference type="PANTHER" id="PTHR11360">
    <property type="entry name" value="MONOCARBOXYLATE TRANSPORTER"/>
    <property type="match status" value="1"/>
</dbReference>
<evidence type="ECO:0000259" key="7">
    <source>
        <dbReference type="PROSITE" id="PS50850"/>
    </source>
</evidence>